<evidence type="ECO:0000256" key="11">
    <source>
        <dbReference type="HAMAP-Rule" id="MF_00228"/>
    </source>
</evidence>
<feature type="binding site" evidence="11">
    <location>
        <position position="162"/>
    </location>
    <ligand>
        <name>ATP</name>
        <dbReference type="ChEBI" id="CHEBI:30616"/>
    </ligand>
</feature>
<dbReference type="EC" id="2.7.1.50" evidence="11"/>
<dbReference type="AlphaFoldDB" id="A0A9X0YW12"/>
<evidence type="ECO:0000256" key="4">
    <source>
        <dbReference type="ARBA" id="ARBA00022679"/>
    </source>
</evidence>
<comment type="catalytic activity">
    <reaction evidence="1 11">
        <text>5-(2-hydroxyethyl)-4-methylthiazole + ATP = 4-methyl-5-(2-phosphooxyethyl)-thiazole + ADP + H(+)</text>
        <dbReference type="Rhea" id="RHEA:24212"/>
        <dbReference type="ChEBI" id="CHEBI:15378"/>
        <dbReference type="ChEBI" id="CHEBI:17957"/>
        <dbReference type="ChEBI" id="CHEBI:30616"/>
        <dbReference type="ChEBI" id="CHEBI:58296"/>
        <dbReference type="ChEBI" id="CHEBI:456216"/>
        <dbReference type="EC" id="2.7.1.50"/>
    </reaction>
</comment>
<dbReference type="CDD" id="cd01170">
    <property type="entry name" value="THZ_kinase"/>
    <property type="match status" value="1"/>
</dbReference>
<keyword evidence="5 11" id="KW-0479">Metal-binding</keyword>
<dbReference type="NCBIfam" id="NF006830">
    <property type="entry name" value="PRK09355.1"/>
    <property type="match status" value="1"/>
</dbReference>
<evidence type="ECO:0000256" key="2">
    <source>
        <dbReference type="ARBA" id="ARBA00001946"/>
    </source>
</evidence>
<keyword evidence="9 11" id="KW-0460">Magnesium</keyword>
<feature type="binding site" evidence="11">
    <location>
        <position position="189"/>
    </location>
    <ligand>
        <name>substrate</name>
    </ligand>
</feature>
<protein>
    <recommendedName>
        <fullName evidence="11">Hydroxyethylthiazole kinase</fullName>
        <ecNumber evidence="11">2.7.1.50</ecNumber>
    </recommendedName>
    <alternativeName>
        <fullName evidence="11">4-methyl-5-beta-hydroxyethylthiazole kinase</fullName>
        <shortName evidence="11">TH kinase</shortName>
        <shortName evidence="11">Thz kinase</shortName>
    </alternativeName>
</protein>
<keyword evidence="7 11" id="KW-0418">Kinase</keyword>
<gene>
    <name evidence="11" type="primary">thiM</name>
    <name evidence="12" type="ORF">J2Z64_004220</name>
</gene>
<dbReference type="InterPro" id="IPR029056">
    <property type="entry name" value="Ribokinase-like"/>
</dbReference>
<dbReference type="HAMAP" id="MF_00228">
    <property type="entry name" value="Thz_kinase"/>
    <property type="match status" value="1"/>
</dbReference>
<comment type="cofactor">
    <cofactor evidence="2 11">
        <name>Mg(2+)</name>
        <dbReference type="ChEBI" id="CHEBI:18420"/>
    </cofactor>
</comment>
<dbReference type="OrthoDB" id="9778146at2"/>
<dbReference type="GO" id="GO:0004417">
    <property type="term" value="F:hydroxyethylthiazole kinase activity"/>
    <property type="evidence" value="ECO:0007669"/>
    <property type="project" value="UniProtKB-UniRule"/>
</dbReference>
<evidence type="ECO:0000313" key="13">
    <source>
        <dbReference type="Proteomes" id="UP001138793"/>
    </source>
</evidence>
<dbReference type="Pfam" id="PF02110">
    <property type="entry name" value="HK"/>
    <property type="match status" value="1"/>
</dbReference>
<keyword evidence="13" id="KW-1185">Reference proteome</keyword>
<dbReference type="GO" id="GO:0005524">
    <property type="term" value="F:ATP binding"/>
    <property type="evidence" value="ECO:0007669"/>
    <property type="project" value="UniProtKB-UniRule"/>
</dbReference>
<dbReference type="GO" id="GO:0000287">
    <property type="term" value="F:magnesium ion binding"/>
    <property type="evidence" value="ECO:0007669"/>
    <property type="project" value="UniProtKB-UniRule"/>
</dbReference>
<dbReference type="SUPFAM" id="SSF53613">
    <property type="entry name" value="Ribokinase-like"/>
    <property type="match status" value="1"/>
</dbReference>
<proteinExistence type="inferred from homology"/>
<dbReference type="GO" id="GO:0008972">
    <property type="term" value="F:phosphomethylpyrimidine kinase activity"/>
    <property type="evidence" value="ECO:0007669"/>
    <property type="project" value="TreeGrafter"/>
</dbReference>
<feature type="binding site" evidence="11">
    <location>
        <position position="117"/>
    </location>
    <ligand>
        <name>ATP</name>
        <dbReference type="ChEBI" id="CHEBI:30616"/>
    </ligand>
</feature>
<dbReference type="InterPro" id="IPR000417">
    <property type="entry name" value="Hyethyz_kinase"/>
</dbReference>
<evidence type="ECO:0000256" key="9">
    <source>
        <dbReference type="ARBA" id="ARBA00022842"/>
    </source>
</evidence>
<comment type="pathway">
    <text evidence="3 11">Cofactor biosynthesis; thiamine diphosphate biosynthesis; 4-methyl-5-(2-phosphoethyl)-thiazole from 5-(2-hydroxyethyl)-4-methylthiazole: step 1/1.</text>
</comment>
<dbReference type="GO" id="GO:0009229">
    <property type="term" value="P:thiamine diphosphate biosynthetic process"/>
    <property type="evidence" value="ECO:0007669"/>
    <property type="project" value="UniProtKB-UniRule"/>
</dbReference>
<evidence type="ECO:0000256" key="1">
    <source>
        <dbReference type="ARBA" id="ARBA00001771"/>
    </source>
</evidence>
<dbReference type="Proteomes" id="UP001138793">
    <property type="component" value="Unassembled WGS sequence"/>
</dbReference>
<dbReference type="GO" id="GO:0005829">
    <property type="term" value="C:cytosol"/>
    <property type="evidence" value="ECO:0007669"/>
    <property type="project" value="TreeGrafter"/>
</dbReference>
<feature type="binding site" evidence="11">
    <location>
        <position position="41"/>
    </location>
    <ligand>
        <name>substrate</name>
    </ligand>
</feature>
<dbReference type="NCBIfam" id="TIGR00694">
    <property type="entry name" value="thiM"/>
    <property type="match status" value="1"/>
</dbReference>
<evidence type="ECO:0000256" key="5">
    <source>
        <dbReference type="ARBA" id="ARBA00022723"/>
    </source>
</evidence>
<keyword evidence="4 11" id="KW-0808">Transferase</keyword>
<keyword evidence="8 11" id="KW-0067">ATP-binding</keyword>
<accession>A0A9X0YW12</accession>
<evidence type="ECO:0000256" key="8">
    <source>
        <dbReference type="ARBA" id="ARBA00022840"/>
    </source>
</evidence>
<reference evidence="12" key="1">
    <citation type="submission" date="2021-03" db="EMBL/GenBank/DDBJ databases">
        <title>Genomic Encyclopedia of Type Strains, Phase IV (KMG-IV): sequencing the most valuable type-strain genomes for metagenomic binning, comparative biology and taxonomic classification.</title>
        <authorList>
            <person name="Goeker M."/>
        </authorList>
    </citation>
    <scope>NUCLEOTIDE SEQUENCE</scope>
    <source>
        <strain evidence="12">DSM 107338</strain>
    </source>
</reference>
<dbReference type="PRINTS" id="PR01099">
    <property type="entry name" value="HYETHTZKNASE"/>
</dbReference>
<dbReference type="Gene3D" id="3.40.1190.20">
    <property type="match status" value="1"/>
</dbReference>
<dbReference type="PANTHER" id="PTHR20858:SF17">
    <property type="entry name" value="HYDROXYMETHYLPYRIMIDINE_PHOSPHOMETHYLPYRIMIDINE KINASE THI20-RELATED"/>
    <property type="match status" value="1"/>
</dbReference>
<keyword evidence="10 11" id="KW-0784">Thiamine biosynthesis</keyword>
<comment type="function">
    <text evidence="11">Catalyzes the phosphorylation of the hydroxyl group of 4-methyl-5-beta-hydroxyethylthiazole (THZ).</text>
</comment>
<dbReference type="EMBL" id="JAGGMB010000023">
    <property type="protein sequence ID" value="MBP2079913.1"/>
    <property type="molecule type" value="Genomic_DNA"/>
</dbReference>
<evidence type="ECO:0000256" key="6">
    <source>
        <dbReference type="ARBA" id="ARBA00022741"/>
    </source>
</evidence>
<evidence type="ECO:0000256" key="10">
    <source>
        <dbReference type="ARBA" id="ARBA00022977"/>
    </source>
</evidence>
<comment type="similarity">
    <text evidence="11">Belongs to the Thz kinase family.</text>
</comment>
<dbReference type="RefSeq" id="WP_149473494.1">
    <property type="nucleotide sequence ID" value="NZ_JAGGMB010000023.1"/>
</dbReference>
<dbReference type="GO" id="GO:0008902">
    <property type="term" value="F:hydroxymethylpyrimidine kinase activity"/>
    <property type="evidence" value="ECO:0007669"/>
    <property type="project" value="TreeGrafter"/>
</dbReference>
<dbReference type="PIRSF" id="PIRSF000513">
    <property type="entry name" value="Thz_kinase"/>
    <property type="match status" value="1"/>
</dbReference>
<evidence type="ECO:0000256" key="3">
    <source>
        <dbReference type="ARBA" id="ARBA00004868"/>
    </source>
</evidence>
<dbReference type="PANTHER" id="PTHR20858">
    <property type="entry name" value="PHOSPHOMETHYLPYRIMIDINE KINASE"/>
    <property type="match status" value="1"/>
</dbReference>
<evidence type="ECO:0000313" key="12">
    <source>
        <dbReference type="EMBL" id="MBP2079913.1"/>
    </source>
</evidence>
<name>A0A9X0YW12_9BACI</name>
<evidence type="ECO:0000256" key="7">
    <source>
        <dbReference type="ARBA" id="ARBA00022777"/>
    </source>
</evidence>
<keyword evidence="6 11" id="KW-0547">Nucleotide-binding</keyword>
<dbReference type="GO" id="GO:0009228">
    <property type="term" value="P:thiamine biosynthetic process"/>
    <property type="evidence" value="ECO:0007669"/>
    <property type="project" value="UniProtKB-KW"/>
</dbReference>
<sequence>MNPQIIKSVRGKTPLIHHLTNQVVMNFTANGLLAFGGVPVMAKAEEEVEDMASIADGLLINIGTLTAKDLDAMILAGKKANEKGIPVVLDPVGVAATTFRTAAVKQILNEVKPTAIKGNAGELAHLVNIPWQTKGVESLGEGNVAEIARSVALEYQTTAVVTGKTDIICTEKSYMENHTGHPILAKVTGAGCLLGSILTACLTTDAPIEDQALTAVRFYGLAASHAAASLSVNGSGTFIAPFIDALSLEPEQLEGK</sequence>
<comment type="caution">
    <text evidence="12">The sequence shown here is derived from an EMBL/GenBank/DDBJ whole genome shotgun (WGS) entry which is preliminary data.</text>
</comment>
<organism evidence="12 13">
    <name type="scientific">Oceanobacillus polygoni</name>
    <dbReference type="NCBI Taxonomy" id="1235259"/>
    <lineage>
        <taxon>Bacteria</taxon>
        <taxon>Bacillati</taxon>
        <taxon>Bacillota</taxon>
        <taxon>Bacilli</taxon>
        <taxon>Bacillales</taxon>
        <taxon>Bacillaceae</taxon>
        <taxon>Oceanobacillus</taxon>
    </lineage>
</organism>